<evidence type="ECO:0000313" key="1">
    <source>
        <dbReference type="EMBL" id="KJQ74042.1"/>
    </source>
</evidence>
<name>A0A0F2DSR8_9STRE</name>
<protein>
    <submittedName>
        <fullName evidence="1">Uncharacterized protein</fullName>
    </submittedName>
</protein>
<dbReference type="OrthoDB" id="7061900at2"/>
<sequence length="142" mass="16866">MDITSFLKTGRFEDLSVGMSYSSFQKRKQFKHSSKWLYDDDNIESGFSIFWKGLEIGFRDEVIYLLSIDPYFKGVTISKKYKINRKLTIEKFVQYLFFADIKWKFVSREEWEHECEIKTEGGVSIIFTFELDGLRISKFSVS</sequence>
<dbReference type="PATRIC" id="fig|28037.216.peg.1526"/>
<dbReference type="Proteomes" id="UP000033489">
    <property type="component" value="Unassembled WGS sequence"/>
</dbReference>
<dbReference type="AlphaFoldDB" id="A0A0F2DSR8"/>
<reference evidence="1 2" key="1">
    <citation type="submission" date="2015-02" db="EMBL/GenBank/DDBJ databases">
        <title>Evolution of amylase-binding proteins of oral streptococcal species.</title>
        <authorList>
            <person name="Haase E.M."/>
        </authorList>
    </citation>
    <scope>NUCLEOTIDE SEQUENCE [LARGE SCALE GENOMIC DNA]</scope>
    <source>
        <strain evidence="1 2">UC921A</strain>
    </source>
</reference>
<gene>
    <name evidence="1" type="ORF">TZ94_01563</name>
</gene>
<comment type="caution">
    <text evidence="1">The sequence shown here is derived from an EMBL/GenBank/DDBJ whole genome shotgun (WGS) entry which is preliminary data.</text>
</comment>
<accession>A0A0F2DSR8</accession>
<organism evidence="1 2">
    <name type="scientific">Streptococcus infantis</name>
    <dbReference type="NCBI Taxonomy" id="68892"/>
    <lineage>
        <taxon>Bacteria</taxon>
        <taxon>Bacillati</taxon>
        <taxon>Bacillota</taxon>
        <taxon>Bacilli</taxon>
        <taxon>Lactobacillales</taxon>
        <taxon>Streptococcaceae</taxon>
        <taxon>Streptococcus</taxon>
    </lineage>
</organism>
<proteinExistence type="predicted"/>
<dbReference type="RefSeq" id="WP_045615774.1">
    <property type="nucleotide sequence ID" value="NZ_JYGT01000010.1"/>
</dbReference>
<dbReference type="EMBL" id="JYGT01000010">
    <property type="protein sequence ID" value="KJQ74042.1"/>
    <property type="molecule type" value="Genomic_DNA"/>
</dbReference>
<evidence type="ECO:0000313" key="2">
    <source>
        <dbReference type="Proteomes" id="UP000033489"/>
    </source>
</evidence>